<accession>A0A212JK35</accession>
<name>A0A212JK35_9BACT</name>
<organism evidence="1">
    <name type="scientific">uncultured Desulfovibrio sp</name>
    <dbReference type="NCBI Taxonomy" id="167968"/>
    <lineage>
        <taxon>Bacteria</taxon>
        <taxon>Pseudomonadati</taxon>
        <taxon>Thermodesulfobacteriota</taxon>
        <taxon>Desulfovibrionia</taxon>
        <taxon>Desulfovibrionales</taxon>
        <taxon>Desulfovibrionaceae</taxon>
        <taxon>Desulfovibrio</taxon>
        <taxon>environmental samples</taxon>
    </lineage>
</organism>
<proteinExistence type="predicted"/>
<dbReference type="AlphaFoldDB" id="A0A212JK35"/>
<dbReference type="RefSeq" id="WP_227118937.1">
    <property type="nucleotide sequence ID" value="NZ_LT598928.1"/>
</dbReference>
<dbReference type="Gene3D" id="3.20.20.150">
    <property type="entry name" value="Divalent-metal-dependent TIM barrel enzymes"/>
    <property type="match status" value="1"/>
</dbReference>
<sequence length="271" mass="29292">MSRDSGDQTLQPDTPHLRPARFAGRLAAPSFVLPAGVAENARFLAGKVDEVGLCFFEAQSCLNYGPQDLPPDLETLPLRWHVHLPVDLPWPASKSTAAYPARAAARLAHAVLGKAAFLQPRCAVLHPPQGSPQVQRRLLAGFAHHWKNCCDIQLLLENVAHSDITCLGQGFLQDHGLGLCLDVGHLLGYGQKNLLVSTLPEQATMTHWSAPGDGDRHLPLTAFTPGQAQTAAVLMQRIPAAAVHMIEIFNWNRLAASLPVLEALAQPHSGR</sequence>
<protein>
    <recommendedName>
        <fullName evidence="2">Xylose isomerase domain protein TIM barrel</fullName>
    </recommendedName>
</protein>
<dbReference type="SUPFAM" id="SSF51658">
    <property type="entry name" value="Xylose isomerase-like"/>
    <property type="match status" value="1"/>
</dbReference>
<gene>
    <name evidence="1" type="ORF">KM92DES2_11271</name>
</gene>
<dbReference type="EMBL" id="FLUP01000001">
    <property type="protein sequence ID" value="SBV99792.1"/>
    <property type="molecule type" value="Genomic_DNA"/>
</dbReference>
<dbReference type="InterPro" id="IPR036237">
    <property type="entry name" value="Xyl_isomerase-like_sf"/>
</dbReference>
<dbReference type="NCBIfam" id="NF041277">
    <property type="entry name" value="coba_remo_CbiR"/>
    <property type="match status" value="1"/>
</dbReference>
<evidence type="ECO:0000313" key="1">
    <source>
        <dbReference type="EMBL" id="SBV99792.1"/>
    </source>
</evidence>
<reference evidence="1" key="1">
    <citation type="submission" date="2016-04" db="EMBL/GenBank/DDBJ databases">
        <authorList>
            <person name="Evans L.H."/>
            <person name="Alamgir A."/>
            <person name="Owens N."/>
            <person name="Weber N.D."/>
            <person name="Virtaneva K."/>
            <person name="Barbian K."/>
            <person name="Babar A."/>
            <person name="Rosenke K."/>
        </authorList>
    </citation>
    <scope>NUCLEOTIDE SEQUENCE</scope>
    <source>
        <strain evidence="1">92-2</strain>
    </source>
</reference>
<evidence type="ECO:0008006" key="2">
    <source>
        <dbReference type="Google" id="ProtNLM"/>
    </source>
</evidence>